<organism evidence="1 2">
    <name type="scientific">Nannocystis bainbridge</name>
    <dbReference type="NCBI Taxonomy" id="2995303"/>
    <lineage>
        <taxon>Bacteria</taxon>
        <taxon>Pseudomonadati</taxon>
        <taxon>Myxococcota</taxon>
        <taxon>Polyangia</taxon>
        <taxon>Nannocystales</taxon>
        <taxon>Nannocystaceae</taxon>
        <taxon>Nannocystis</taxon>
    </lineage>
</organism>
<proteinExistence type="predicted"/>
<name>A0ABT5EA36_9BACT</name>
<protein>
    <submittedName>
        <fullName evidence="1">Uncharacterized protein</fullName>
    </submittedName>
</protein>
<reference evidence="1 2" key="1">
    <citation type="submission" date="2022-11" db="EMBL/GenBank/DDBJ databases">
        <title>Minimal conservation of predation-associated metabolite biosynthetic gene clusters underscores biosynthetic potential of Myxococcota including descriptions for ten novel species: Archangium lansinium sp. nov., Myxococcus landrumus sp. nov., Nannocystis bai.</title>
        <authorList>
            <person name="Ahearne A."/>
            <person name="Stevens C."/>
            <person name="Dowd S."/>
        </authorList>
    </citation>
    <scope>NUCLEOTIDE SEQUENCE [LARGE SCALE GENOMIC DNA]</scope>
    <source>
        <strain evidence="1 2">BB15-2</strain>
    </source>
</reference>
<gene>
    <name evidence="1" type="ORF">POL25_37845</name>
</gene>
<evidence type="ECO:0000313" key="2">
    <source>
        <dbReference type="Proteomes" id="UP001221686"/>
    </source>
</evidence>
<dbReference type="EMBL" id="JAQNDL010000004">
    <property type="protein sequence ID" value="MDC0722714.1"/>
    <property type="molecule type" value="Genomic_DNA"/>
</dbReference>
<keyword evidence="2" id="KW-1185">Reference proteome</keyword>
<sequence>MPTPKMRRDLVLKTGVTAGNVAQLDIDMIGSFTTALTGTTIKWEDESSGNPEEKSKFKMAFLNVGGANVGALTVRLVGNPCPDVPATVTKTARQACDPTATTGSVTLLDPADHSFERVWRQAVSNARVQVLDNVAKIDVRVKAETGYTVNQSVGTATDNQLIVNYAFVDATGTSVVAGSVRFDTVATAAAGYTLGNIRIVDTDSGQPTRRR</sequence>
<evidence type="ECO:0000313" key="1">
    <source>
        <dbReference type="EMBL" id="MDC0722714.1"/>
    </source>
</evidence>
<accession>A0ABT5EA36</accession>
<dbReference type="Proteomes" id="UP001221686">
    <property type="component" value="Unassembled WGS sequence"/>
</dbReference>
<dbReference type="RefSeq" id="WP_272091254.1">
    <property type="nucleotide sequence ID" value="NZ_JAQNDL010000004.1"/>
</dbReference>
<comment type="caution">
    <text evidence="1">The sequence shown here is derived from an EMBL/GenBank/DDBJ whole genome shotgun (WGS) entry which is preliminary data.</text>
</comment>